<dbReference type="PANTHER" id="PTHR35008:SF8">
    <property type="entry name" value="ALCOHOL DEHYDROGENASE CYTOCHROME C SUBUNIT"/>
    <property type="match status" value="1"/>
</dbReference>
<dbReference type="PROSITE" id="PS51007">
    <property type="entry name" value="CYTC"/>
    <property type="match status" value="3"/>
</dbReference>
<keyword evidence="6 14" id="KW-0732">Signal</keyword>
<feature type="binding site" description="axial binding residue" evidence="12">
    <location>
        <position position="330"/>
    </location>
    <ligand>
        <name>heme c</name>
        <dbReference type="ChEBI" id="CHEBI:61717"/>
        <label>3</label>
    </ligand>
    <ligandPart>
        <name>Fe</name>
        <dbReference type="ChEBI" id="CHEBI:18248"/>
    </ligandPart>
</feature>
<feature type="domain" description="Cytochrome c" evidence="15">
    <location>
        <begin position="313"/>
        <end position="403"/>
    </location>
</feature>
<feature type="binding site" description="covalent" evidence="11">
    <location>
        <position position="188"/>
    </location>
    <ligand>
        <name>heme c</name>
        <dbReference type="ChEBI" id="CHEBI:61717"/>
        <label>2</label>
    </ligand>
</feature>
<dbReference type="Gene3D" id="1.10.760.10">
    <property type="entry name" value="Cytochrome c-like domain"/>
    <property type="match status" value="3"/>
</dbReference>
<dbReference type="GO" id="GO:0016614">
    <property type="term" value="F:oxidoreductase activity, acting on CH-OH group of donors"/>
    <property type="evidence" value="ECO:0007669"/>
    <property type="project" value="InterPro"/>
</dbReference>
<comment type="subcellular location">
    <subcellularLocation>
        <location evidence="1">Cell membrane</location>
    </subcellularLocation>
</comment>
<evidence type="ECO:0000256" key="12">
    <source>
        <dbReference type="PIRSR" id="PIRSR000018-51"/>
    </source>
</evidence>
<feature type="region of interest" description="Disordered" evidence="13">
    <location>
        <begin position="408"/>
        <end position="437"/>
    </location>
</feature>
<keyword evidence="5 12" id="KW-0479">Metal-binding</keyword>
<dbReference type="Proteomes" id="UP000195729">
    <property type="component" value="Chromosome"/>
</dbReference>
<feature type="domain" description="Cytochrome c" evidence="15">
    <location>
        <begin position="173"/>
        <end position="281"/>
    </location>
</feature>
<keyword evidence="9 12" id="KW-0408">Iron</keyword>
<evidence type="ECO:0000313" key="17">
    <source>
        <dbReference type="EMBL" id="ARU96862.1"/>
    </source>
</evidence>
<dbReference type="InterPro" id="IPR009056">
    <property type="entry name" value="Cyt_c-like_dom"/>
</dbReference>
<dbReference type="GO" id="GO:0005886">
    <property type="term" value="C:plasma membrane"/>
    <property type="evidence" value="ECO:0007669"/>
    <property type="project" value="UniProtKB-SubCell"/>
</dbReference>
<evidence type="ECO:0000256" key="13">
    <source>
        <dbReference type="SAM" id="MobiDB-lite"/>
    </source>
</evidence>
<keyword evidence="2" id="KW-0813">Transport</keyword>
<dbReference type="SUPFAM" id="SSF46626">
    <property type="entry name" value="Cytochrome c"/>
    <property type="match status" value="3"/>
</dbReference>
<keyword evidence="3" id="KW-1003">Cell membrane</keyword>
<evidence type="ECO:0000256" key="9">
    <source>
        <dbReference type="ARBA" id="ARBA00023004"/>
    </source>
</evidence>
<dbReference type="Proteomes" id="UP000195814">
    <property type="component" value="Chromosome"/>
</dbReference>
<feature type="binding site" description="covalent" evidence="11">
    <location>
        <position position="191"/>
    </location>
    <ligand>
        <name>heme c</name>
        <dbReference type="ChEBI" id="CHEBI:61717"/>
        <label>2</label>
    </ligand>
</feature>
<dbReference type="AlphaFoldDB" id="A0A1Y0LFI9"/>
<evidence type="ECO:0000256" key="11">
    <source>
        <dbReference type="PIRSR" id="PIRSR000018-50"/>
    </source>
</evidence>
<feature type="binding site" description="axial binding residue" evidence="12">
    <location>
        <position position="192"/>
    </location>
    <ligand>
        <name>heme c</name>
        <dbReference type="ChEBI" id="CHEBI:61717"/>
        <label>2</label>
    </ligand>
    <ligandPart>
        <name>Fe</name>
        <dbReference type="ChEBI" id="CHEBI:18248"/>
    </ligandPart>
</feature>
<feature type="binding site" description="covalent" evidence="11">
    <location>
        <position position="329"/>
    </location>
    <ligand>
        <name>heme c</name>
        <dbReference type="ChEBI" id="CHEBI:61717"/>
        <label>3</label>
    </ligand>
</feature>
<evidence type="ECO:0000256" key="5">
    <source>
        <dbReference type="ARBA" id="ARBA00022723"/>
    </source>
</evidence>
<evidence type="ECO:0000256" key="7">
    <source>
        <dbReference type="ARBA" id="ARBA00022737"/>
    </source>
</evidence>
<evidence type="ECO:0000256" key="2">
    <source>
        <dbReference type="ARBA" id="ARBA00022448"/>
    </source>
</evidence>
<feature type="binding site" description="axial binding residue" evidence="12">
    <location>
        <position position="46"/>
    </location>
    <ligand>
        <name>heme c</name>
        <dbReference type="ChEBI" id="CHEBI:61717"/>
        <label>1</label>
    </ligand>
    <ligandPart>
        <name>Fe</name>
        <dbReference type="ChEBI" id="CHEBI:18248"/>
    </ligandPart>
</feature>
<evidence type="ECO:0000256" key="1">
    <source>
        <dbReference type="ARBA" id="ARBA00004236"/>
    </source>
</evidence>
<evidence type="ECO:0000256" key="3">
    <source>
        <dbReference type="ARBA" id="ARBA00022475"/>
    </source>
</evidence>
<evidence type="ECO:0000256" key="4">
    <source>
        <dbReference type="ARBA" id="ARBA00022617"/>
    </source>
</evidence>
<proteinExistence type="predicted"/>
<protein>
    <submittedName>
        <fullName evidence="16">Gluconate 2-dehydrogenase</fullName>
    </submittedName>
</protein>
<evidence type="ECO:0000313" key="18">
    <source>
        <dbReference type="Proteomes" id="UP000195729"/>
    </source>
</evidence>
<dbReference type="RefSeq" id="WP_087487213.1">
    <property type="nucleotide sequence ID" value="NZ_CP015579.1"/>
</dbReference>
<dbReference type="InterPro" id="IPR008168">
    <property type="entry name" value="Cyt_C_IC"/>
</dbReference>
<feature type="domain" description="Cytochrome c" evidence="15">
    <location>
        <begin position="28"/>
        <end position="131"/>
    </location>
</feature>
<evidence type="ECO:0000256" key="8">
    <source>
        <dbReference type="ARBA" id="ARBA00022982"/>
    </source>
</evidence>
<feature type="binding site" description="covalent" evidence="11">
    <location>
        <position position="45"/>
    </location>
    <ligand>
        <name>heme c</name>
        <dbReference type="ChEBI" id="CHEBI:61717"/>
        <label>1</label>
    </ligand>
</feature>
<keyword evidence="8" id="KW-0249">Electron transport</keyword>
<keyword evidence="10" id="KW-0472">Membrane</keyword>
<dbReference type="PRINTS" id="PR00605">
    <property type="entry name" value="CYTCHROMECIC"/>
</dbReference>
<comment type="cofactor">
    <cofactor evidence="11">
        <name>heme c</name>
        <dbReference type="ChEBI" id="CHEBI:61717"/>
    </cofactor>
    <text evidence="11">Binds 3 heme c groups covalently per subunit.</text>
</comment>
<evidence type="ECO:0000313" key="19">
    <source>
        <dbReference type="Proteomes" id="UP000195814"/>
    </source>
</evidence>
<dbReference type="InterPro" id="IPR036909">
    <property type="entry name" value="Cyt_c-like_dom_sf"/>
</dbReference>
<evidence type="ECO:0000313" key="16">
    <source>
        <dbReference type="EMBL" id="ARU92824.1"/>
    </source>
</evidence>
<sequence>MKAVIIRSAIALALMHGSLALAADDNADLIKRGEYLATASDCTACHTAPGGPAYGGGYPVATPFGKIWGSNISSDKQFGIGSWTDDQFVAAVRQGVGKNGEQLYPAMPYDAFTKMKRDDVLAIKAYLMSLPAVHKAAPETSLPFPFNQRWGMRFWKMFNLTEGELKNDPQQSPQWNNGRYLVEALAHCTTCHTPRNLTMGMDTSKPLSGGDLGDWIAFNITPGKSGIGDWSSQDIVTYLKTGYLAGKASASGPMAEAIEHSLQYLPDSDLQDIATYLKSVKPVDDEKQSVPRDSQGQPSDAIIRLRGADAATLQSQPGAVVFEGNCSTCHGAEGAGSGQGFHAYPSLFHHSSTGAIDPKNVVSVILNGVNRHMQQGDIFMPSFAPQLNDQQVADVANFVMQKFGNPAAEKVDTSQVSKARKNASLPLPPTFADGANP</sequence>
<reference evidence="18 19" key="1">
    <citation type="submission" date="2016-05" db="EMBL/GenBank/DDBJ databases">
        <title>Complete genome sequence of two 2,5-diketo-D-glunonic acid producing strain Tatumella citrea.</title>
        <authorList>
            <person name="Duan C."/>
            <person name="Yang J."/>
            <person name="Yang S."/>
        </authorList>
    </citation>
    <scope>NUCLEOTIDE SEQUENCE [LARGE SCALE GENOMIC DNA]</scope>
    <source>
        <strain evidence="17 18">ATCC 39140</strain>
        <strain evidence="16 19">DSM 13699</strain>
    </source>
</reference>
<keyword evidence="7" id="KW-0677">Repeat</keyword>
<feature type="binding site" description="covalent" evidence="11">
    <location>
        <position position="42"/>
    </location>
    <ligand>
        <name>heme c</name>
        <dbReference type="ChEBI" id="CHEBI:61717"/>
        <label>1</label>
    </ligand>
</feature>
<feature type="chain" id="PRO_5030037729" evidence="14">
    <location>
        <begin position="23"/>
        <end position="437"/>
    </location>
</feature>
<dbReference type="InterPro" id="IPR051459">
    <property type="entry name" value="Cytochrome_c-type_DH"/>
</dbReference>
<evidence type="ECO:0000256" key="6">
    <source>
        <dbReference type="ARBA" id="ARBA00022729"/>
    </source>
</evidence>
<organism evidence="16 19">
    <name type="scientific">Tatumella citrea</name>
    <name type="common">Pantoea citrea</name>
    <dbReference type="NCBI Taxonomy" id="53336"/>
    <lineage>
        <taxon>Bacteria</taxon>
        <taxon>Pseudomonadati</taxon>
        <taxon>Pseudomonadota</taxon>
        <taxon>Gammaproteobacteria</taxon>
        <taxon>Enterobacterales</taxon>
        <taxon>Erwiniaceae</taxon>
        <taxon>Tatumella</taxon>
    </lineage>
</organism>
<dbReference type="EMBL" id="CP015581">
    <property type="protein sequence ID" value="ARU96862.1"/>
    <property type="molecule type" value="Genomic_DNA"/>
</dbReference>
<evidence type="ECO:0000259" key="15">
    <source>
        <dbReference type="PROSITE" id="PS51007"/>
    </source>
</evidence>
<dbReference type="GO" id="GO:0020037">
    <property type="term" value="F:heme binding"/>
    <property type="evidence" value="ECO:0007669"/>
    <property type="project" value="InterPro"/>
</dbReference>
<evidence type="ECO:0000256" key="14">
    <source>
        <dbReference type="SAM" id="SignalP"/>
    </source>
</evidence>
<dbReference type="OrthoDB" id="9811281at2"/>
<feature type="binding site" description="covalent" evidence="11">
    <location>
        <position position="326"/>
    </location>
    <ligand>
        <name>heme c</name>
        <dbReference type="ChEBI" id="CHEBI:61717"/>
        <label>3</label>
    </ligand>
</feature>
<dbReference type="PANTHER" id="PTHR35008">
    <property type="entry name" value="BLL4482 PROTEIN-RELATED"/>
    <property type="match status" value="1"/>
</dbReference>
<name>A0A1Y0LFI9_TATCI</name>
<gene>
    <name evidence="16" type="ORF">A7K98_02855</name>
    <name evidence="17" type="ORF">A7K99_02855</name>
</gene>
<dbReference type="GO" id="GO:0005506">
    <property type="term" value="F:iron ion binding"/>
    <property type="evidence" value="ECO:0007669"/>
    <property type="project" value="InterPro"/>
</dbReference>
<dbReference type="EMBL" id="CP015579">
    <property type="protein sequence ID" value="ARU92824.1"/>
    <property type="molecule type" value="Genomic_DNA"/>
</dbReference>
<keyword evidence="4 11" id="KW-0349">Heme</keyword>
<dbReference type="PIRSF" id="PIRSF000018">
    <property type="entry name" value="Mb_ADH_cyt_c"/>
    <property type="match status" value="1"/>
</dbReference>
<keyword evidence="18" id="KW-1185">Reference proteome</keyword>
<dbReference type="KEGG" id="tci:A7K98_02855"/>
<dbReference type="Pfam" id="PF00034">
    <property type="entry name" value="Cytochrom_C"/>
    <property type="match status" value="2"/>
</dbReference>
<dbReference type="GO" id="GO:0009055">
    <property type="term" value="F:electron transfer activity"/>
    <property type="evidence" value="ECO:0007669"/>
    <property type="project" value="InterPro"/>
</dbReference>
<evidence type="ECO:0000256" key="10">
    <source>
        <dbReference type="ARBA" id="ARBA00023136"/>
    </source>
</evidence>
<accession>A0A1Y0LFI9</accession>
<dbReference type="InterPro" id="IPR014353">
    <property type="entry name" value="Membr-bd_ADH_cyt_c"/>
</dbReference>
<feature type="signal peptide" evidence="14">
    <location>
        <begin position="1"/>
        <end position="22"/>
    </location>
</feature>